<dbReference type="SMART" id="SM00054">
    <property type="entry name" value="EFh"/>
    <property type="match status" value="2"/>
</dbReference>
<dbReference type="EMBL" id="CAMPGE010026093">
    <property type="protein sequence ID" value="CAI2383790.1"/>
    <property type="molecule type" value="Genomic_DNA"/>
</dbReference>
<dbReference type="InterPro" id="IPR011992">
    <property type="entry name" value="EF-hand-dom_pair"/>
</dbReference>
<sequence length="85" mass="10116">MKNELEQVIDQYILDIWKCFDDDNNGTLDKSETKDFIKKMLEEVNEDPDFSDAEFEKCFREFDEDSNGTISRTEMKNFIMRICGL</sequence>
<dbReference type="InterPro" id="IPR002048">
    <property type="entry name" value="EF_hand_dom"/>
</dbReference>
<keyword evidence="4" id="KW-1185">Reference proteome</keyword>
<dbReference type="Pfam" id="PF13499">
    <property type="entry name" value="EF-hand_7"/>
    <property type="match status" value="1"/>
</dbReference>
<comment type="caution">
    <text evidence="3">The sequence shown here is derived from an EMBL/GenBank/DDBJ whole genome shotgun (WGS) entry which is preliminary data.</text>
</comment>
<feature type="domain" description="EF-hand" evidence="2">
    <location>
        <begin position="8"/>
        <end position="43"/>
    </location>
</feature>
<protein>
    <recommendedName>
        <fullName evidence="2">EF-hand domain-containing protein</fullName>
    </recommendedName>
</protein>
<dbReference type="AlphaFoldDB" id="A0AAD1Y2U3"/>
<dbReference type="Gene3D" id="1.10.238.10">
    <property type="entry name" value="EF-hand"/>
    <property type="match status" value="2"/>
</dbReference>
<gene>
    <name evidence="3" type="ORF">ECRASSUSDP1_LOCUS25302</name>
</gene>
<keyword evidence="1" id="KW-0106">Calcium</keyword>
<name>A0AAD1Y2U3_EUPCR</name>
<dbReference type="GO" id="GO:0005509">
    <property type="term" value="F:calcium ion binding"/>
    <property type="evidence" value="ECO:0007669"/>
    <property type="project" value="InterPro"/>
</dbReference>
<dbReference type="PROSITE" id="PS50222">
    <property type="entry name" value="EF_HAND_2"/>
    <property type="match status" value="2"/>
</dbReference>
<reference evidence="3" key="1">
    <citation type="submission" date="2023-07" db="EMBL/GenBank/DDBJ databases">
        <authorList>
            <consortium name="AG Swart"/>
            <person name="Singh M."/>
            <person name="Singh A."/>
            <person name="Seah K."/>
            <person name="Emmerich C."/>
        </authorList>
    </citation>
    <scope>NUCLEOTIDE SEQUENCE</scope>
    <source>
        <strain evidence="3">DP1</strain>
    </source>
</reference>
<dbReference type="PROSITE" id="PS00018">
    <property type="entry name" value="EF_HAND_1"/>
    <property type="match status" value="1"/>
</dbReference>
<dbReference type="Proteomes" id="UP001295684">
    <property type="component" value="Unassembled WGS sequence"/>
</dbReference>
<accession>A0AAD1Y2U3</accession>
<feature type="domain" description="EF-hand" evidence="2">
    <location>
        <begin position="50"/>
        <end position="85"/>
    </location>
</feature>
<evidence type="ECO:0000259" key="2">
    <source>
        <dbReference type="PROSITE" id="PS50222"/>
    </source>
</evidence>
<dbReference type="InterPro" id="IPR018247">
    <property type="entry name" value="EF_Hand_1_Ca_BS"/>
</dbReference>
<evidence type="ECO:0000313" key="4">
    <source>
        <dbReference type="Proteomes" id="UP001295684"/>
    </source>
</evidence>
<evidence type="ECO:0000313" key="3">
    <source>
        <dbReference type="EMBL" id="CAI2383790.1"/>
    </source>
</evidence>
<evidence type="ECO:0000256" key="1">
    <source>
        <dbReference type="ARBA" id="ARBA00022837"/>
    </source>
</evidence>
<organism evidence="3 4">
    <name type="scientific">Euplotes crassus</name>
    <dbReference type="NCBI Taxonomy" id="5936"/>
    <lineage>
        <taxon>Eukaryota</taxon>
        <taxon>Sar</taxon>
        <taxon>Alveolata</taxon>
        <taxon>Ciliophora</taxon>
        <taxon>Intramacronucleata</taxon>
        <taxon>Spirotrichea</taxon>
        <taxon>Hypotrichia</taxon>
        <taxon>Euplotida</taxon>
        <taxon>Euplotidae</taxon>
        <taxon>Moneuplotes</taxon>
    </lineage>
</organism>
<proteinExistence type="predicted"/>
<dbReference type="SUPFAM" id="SSF47473">
    <property type="entry name" value="EF-hand"/>
    <property type="match status" value="1"/>
</dbReference>